<keyword evidence="7 11" id="KW-1133">Transmembrane helix</keyword>
<dbReference type="PRINTS" id="PR01853">
    <property type="entry name" value="YAJCTRNLCASE"/>
</dbReference>
<dbReference type="PANTHER" id="PTHR33909:SF1">
    <property type="entry name" value="SEC TRANSLOCON ACCESSORY COMPLEX SUBUNIT YAJC"/>
    <property type="match status" value="1"/>
</dbReference>
<evidence type="ECO:0000256" key="3">
    <source>
        <dbReference type="ARBA" id="ARBA00022448"/>
    </source>
</evidence>
<evidence type="ECO:0000256" key="8">
    <source>
        <dbReference type="ARBA" id="ARBA00023010"/>
    </source>
</evidence>
<keyword evidence="5 11" id="KW-0812">Transmembrane</keyword>
<protein>
    <submittedName>
        <fullName evidence="12">Preprotein translocase subunit YajC</fullName>
    </submittedName>
</protein>
<name>A0A3L8P731_9ACTN</name>
<comment type="caution">
    <text evidence="12">The sequence shown here is derived from an EMBL/GenBank/DDBJ whole genome shotgun (WGS) entry which is preliminary data.</text>
</comment>
<dbReference type="Proteomes" id="UP000281708">
    <property type="component" value="Unassembled WGS sequence"/>
</dbReference>
<dbReference type="InterPro" id="IPR003849">
    <property type="entry name" value="Preprotein_translocase_YajC"/>
</dbReference>
<evidence type="ECO:0000256" key="2">
    <source>
        <dbReference type="ARBA" id="ARBA00006742"/>
    </source>
</evidence>
<dbReference type="AlphaFoldDB" id="A0A3L8P731"/>
<evidence type="ECO:0000256" key="6">
    <source>
        <dbReference type="ARBA" id="ARBA00022927"/>
    </source>
</evidence>
<keyword evidence="4" id="KW-1003">Cell membrane</keyword>
<evidence type="ECO:0000256" key="5">
    <source>
        <dbReference type="ARBA" id="ARBA00022692"/>
    </source>
</evidence>
<evidence type="ECO:0000256" key="10">
    <source>
        <dbReference type="SAM" id="MobiDB-lite"/>
    </source>
</evidence>
<keyword evidence="3" id="KW-0813">Transport</keyword>
<evidence type="ECO:0000313" key="13">
    <source>
        <dbReference type="Proteomes" id="UP000281708"/>
    </source>
</evidence>
<dbReference type="Pfam" id="PF02699">
    <property type="entry name" value="YajC"/>
    <property type="match status" value="1"/>
</dbReference>
<gene>
    <name evidence="12" type="primary">yajC</name>
    <name evidence="12" type="ORF">D9V37_05525</name>
</gene>
<organism evidence="12 13">
    <name type="scientific">Nocardioides mangrovicus</name>
    <dbReference type="NCBI Taxonomy" id="2478913"/>
    <lineage>
        <taxon>Bacteria</taxon>
        <taxon>Bacillati</taxon>
        <taxon>Actinomycetota</taxon>
        <taxon>Actinomycetes</taxon>
        <taxon>Propionibacteriales</taxon>
        <taxon>Nocardioidaceae</taxon>
        <taxon>Nocardioides</taxon>
    </lineage>
</organism>
<sequence length="123" mass="13250">MIPSAGVRTVSSEAYSILVLIALLVIFYIAVLRPARRSQQSTAKVQRDLAVGDRVVLSAGIFGTIRELDEARARLEIAPGTVVEVARQVVVRKVDDLPEELRSSSRKTGTGTDMGTVAPTEES</sequence>
<dbReference type="GO" id="GO:0005886">
    <property type="term" value="C:plasma membrane"/>
    <property type="evidence" value="ECO:0007669"/>
    <property type="project" value="UniProtKB-SubCell"/>
</dbReference>
<dbReference type="GO" id="GO:0015031">
    <property type="term" value="P:protein transport"/>
    <property type="evidence" value="ECO:0007669"/>
    <property type="project" value="UniProtKB-KW"/>
</dbReference>
<keyword evidence="9 11" id="KW-0472">Membrane</keyword>
<reference evidence="12 13" key="1">
    <citation type="submission" date="2018-10" db="EMBL/GenBank/DDBJ databases">
        <title>Marmoricola sp. 4Q3S-7 whole genome shotgun sequence.</title>
        <authorList>
            <person name="Li F."/>
        </authorList>
    </citation>
    <scope>NUCLEOTIDE SEQUENCE [LARGE SCALE GENOMIC DNA]</scope>
    <source>
        <strain evidence="12 13">4Q3S-7</strain>
    </source>
</reference>
<evidence type="ECO:0000256" key="9">
    <source>
        <dbReference type="ARBA" id="ARBA00023136"/>
    </source>
</evidence>
<dbReference type="SMART" id="SM01323">
    <property type="entry name" value="YajC"/>
    <property type="match status" value="1"/>
</dbReference>
<comment type="similarity">
    <text evidence="2">Belongs to the YajC family.</text>
</comment>
<evidence type="ECO:0000256" key="1">
    <source>
        <dbReference type="ARBA" id="ARBA00004162"/>
    </source>
</evidence>
<evidence type="ECO:0000256" key="11">
    <source>
        <dbReference type="SAM" id="Phobius"/>
    </source>
</evidence>
<keyword evidence="8" id="KW-0811">Translocation</keyword>
<evidence type="ECO:0000313" key="12">
    <source>
        <dbReference type="EMBL" id="RLV50188.1"/>
    </source>
</evidence>
<evidence type="ECO:0000256" key="7">
    <source>
        <dbReference type="ARBA" id="ARBA00022989"/>
    </source>
</evidence>
<accession>A0A3L8P731</accession>
<feature type="transmembrane region" description="Helical" evidence="11">
    <location>
        <begin position="14"/>
        <end position="32"/>
    </location>
</feature>
<comment type="subcellular location">
    <subcellularLocation>
        <location evidence="1">Cell membrane</location>
        <topology evidence="1">Single-pass membrane protein</topology>
    </subcellularLocation>
</comment>
<dbReference type="PANTHER" id="PTHR33909">
    <property type="entry name" value="SEC TRANSLOCON ACCESSORY COMPLEX SUBUNIT YAJC"/>
    <property type="match status" value="1"/>
</dbReference>
<keyword evidence="6" id="KW-0653">Protein transport</keyword>
<dbReference type="EMBL" id="RDBE01000005">
    <property type="protein sequence ID" value="RLV50188.1"/>
    <property type="molecule type" value="Genomic_DNA"/>
</dbReference>
<dbReference type="NCBIfam" id="TIGR00739">
    <property type="entry name" value="yajC"/>
    <property type="match status" value="1"/>
</dbReference>
<evidence type="ECO:0000256" key="4">
    <source>
        <dbReference type="ARBA" id="ARBA00022475"/>
    </source>
</evidence>
<feature type="region of interest" description="Disordered" evidence="10">
    <location>
        <begin position="99"/>
        <end position="123"/>
    </location>
</feature>
<proteinExistence type="inferred from homology"/>
<keyword evidence="13" id="KW-1185">Reference proteome</keyword>